<accession>A0A1U6I7S2</accession>
<dbReference type="Proteomes" id="UP000190989">
    <property type="component" value="Unassembled WGS sequence"/>
</dbReference>
<reference evidence="2" key="1">
    <citation type="submission" date="2017-02" db="EMBL/GenBank/DDBJ databases">
        <authorList>
            <person name="Varghese N."/>
            <person name="Submissions S."/>
        </authorList>
    </citation>
    <scope>NUCLEOTIDE SEQUENCE [LARGE SCALE GENOMIC DNA]</scope>
    <source>
        <strain evidence="2">SM117</strain>
    </source>
</reference>
<proteinExistence type="predicted"/>
<dbReference type="STRING" id="428990.SAMN06295987_104327"/>
<dbReference type="RefSeq" id="WP_139384020.1">
    <property type="nucleotide sequence ID" value="NZ_FVZE01000004.1"/>
</dbReference>
<dbReference type="AlphaFoldDB" id="A0A1U6I7S2"/>
<dbReference type="EMBL" id="FVZE01000004">
    <property type="protein sequence ID" value="SLK04037.1"/>
    <property type="molecule type" value="Genomic_DNA"/>
</dbReference>
<gene>
    <name evidence="1" type="ORF">SAMN06295987_104327</name>
</gene>
<organism evidence="1 2">
    <name type="scientific">Novosphingobium mathurense</name>
    <dbReference type="NCBI Taxonomy" id="428990"/>
    <lineage>
        <taxon>Bacteria</taxon>
        <taxon>Pseudomonadati</taxon>
        <taxon>Pseudomonadota</taxon>
        <taxon>Alphaproteobacteria</taxon>
        <taxon>Sphingomonadales</taxon>
        <taxon>Sphingomonadaceae</taxon>
        <taxon>Novosphingobium</taxon>
    </lineage>
</organism>
<name>A0A1U6I7S2_9SPHN</name>
<keyword evidence="2" id="KW-1185">Reference proteome</keyword>
<sequence>MTRWPALMKRKTAAEYCDLSEQAFLREVASGRLPPAVLFGGRDHWHKEALDRALALLCGEREDDAEAEFWRRTA</sequence>
<protein>
    <recommendedName>
        <fullName evidence="3">Transcriptional regulator, AlpA family</fullName>
    </recommendedName>
</protein>
<evidence type="ECO:0000313" key="2">
    <source>
        <dbReference type="Proteomes" id="UP000190989"/>
    </source>
</evidence>
<evidence type="ECO:0008006" key="3">
    <source>
        <dbReference type="Google" id="ProtNLM"/>
    </source>
</evidence>
<evidence type="ECO:0000313" key="1">
    <source>
        <dbReference type="EMBL" id="SLK04037.1"/>
    </source>
</evidence>